<dbReference type="EC" id="3.6.4.13" evidence="1"/>
<dbReference type="PROSITE" id="PS00690">
    <property type="entry name" value="DEAH_ATP_HELICASE"/>
    <property type="match status" value="1"/>
</dbReference>
<dbReference type="Gene3D" id="3.40.50.300">
    <property type="entry name" value="P-loop containing nucleotide triphosphate hydrolases"/>
    <property type="match status" value="1"/>
</dbReference>
<evidence type="ECO:0000256" key="5">
    <source>
        <dbReference type="SAM" id="MobiDB-lite"/>
    </source>
</evidence>
<dbReference type="InterPro" id="IPR011545">
    <property type="entry name" value="DEAD/DEAH_box_helicase_dom"/>
</dbReference>
<dbReference type="PANTHER" id="PTHR18934:SF85">
    <property type="entry name" value="ATP-DEPENDENT RNA HELICASE DHX8"/>
    <property type="match status" value="1"/>
</dbReference>
<evidence type="ECO:0000256" key="4">
    <source>
        <dbReference type="ARBA" id="ARBA00047984"/>
    </source>
</evidence>
<gene>
    <name evidence="8" type="ORF">F2Q70_00013537</name>
</gene>
<evidence type="ECO:0000256" key="3">
    <source>
        <dbReference type="ARBA" id="ARBA00023187"/>
    </source>
</evidence>
<feature type="compositionally biased region" description="Basic residues" evidence="5">
    <location>
        <begin position="466"/>
        <end position="475"/>
    </location>
</feature>
<feature type="region of interest" description="Disordered" evidence="5">
    <location>
        <begin position="538"/>
        <end position="560"/>
    </location>
</feature>
<dbReference type="PROSITE" id="PS50126">
    <property type="entry name" value="S1"/>
    <property type="match status" value="1"/>
</dbReference>
<feature type="region of interest" description="Disordered" evidence="5">
    <location>
        <begin position="96"/>
        <end position="143"/>
    </location>
</feature>
<keyword evidence="3" id="KW-0507">mRNA processing</keyword>
<evidence type="ECO:0000256" key="2">
    <source>
        <dbReference type="ARBA" id="ARBA00022801"/>
    </source>
</evidence>
<name>A0A8S9MBC6_BRACR</name>
<dbReference type="PROSITE" id="PS51192">
    <property type="entry name" value="HELICASE_ATP_BIND_1"/>
    <property type="match status" value="1"/>
</dbReference>
<evidence type="ECO:0000259" key="7">
    <source>
        <dbReference type="PROSITE" id="PS51192"/>
    </source>
</evidence>
<dbReference type="Gene3D" id="1.20.1280.50">
    <property type="match status" value="1"/>
</dbReference>
<comment type="caution">
    <text evidence="8">The sequence shown here is derived from an EMBL/GenBank/DDBJ whole genome shotgun (WGS) entry which is preliminary data.</text>
</comment>
<dbReference type="SMART" id="SM00316">
    <property type="entry name" value="S1"/>
    <property type="match status" value="2"/>
</dbReference>
<sequence length="917" mass="105206">MNKLKHLSLVSNICNELETHVVAVAPKDLAEYIIDLGRNSETADELDKKLKKDDAELPDYFVRSLLTVIHGIYPPQPKSEEKRRFNGLAIKDTKDKVKELEREAQREEDRDDRRDRRRHRGGRSRGDRYRRGRSRGRGGANEPELYQVYKGRVTRVMESGCFVQFDRFRGKEGLVHVSQMGAESLVKKQVDSFLGIFRRSVPRKFPMKIPRNISSELPRIGPSKYPEEVLPQYIPRSFPTNWWSSEFPRKFVSSEFRRKFRGKMNFRGIFSRTCFVDISIPSAAIMNRAENSDCIPIDLILEILSRLPSKSVWRFHCVSKLWRSMLSSPYFTELYLATSSARPRLLFAVYRSGGEDLCFYSSPQPQLPHDKSSLVVAADYHTTFPQKPFVYASGLICFPRKCSLEEHAMPMISGMKKLKKSEEDKGLAIKDTKVKVTQREEDRNSGGDDRRDGCRDRNRGDDRRSDRHRGRRSRGGGRSDNEPELYQVYKGRVSRVMEFDRFRGKEGLVHVSQMGKESLVKRDMQVYVKVVSGGEQRSPRLGFQEESPSRRRPLKKKMSSPDRWEAKQMIASGALKATEFPDYYDEENGDGMLEIEIEMNEEEPAFLQGQTRYSVVDMSPLKMFKNPQGSLSRAAALQSALTKERREMREQQQRRMIDSIPKDLNRPWEDPMPETGERHLAQELRGVGLSANGGMPEWKKDAFGQRRSKLSQRESLPIYKLKKELIQAVDDNQVLVVIGETGSGKTTQVTQYLAEAGYTRKGKIGCTQPRRVAAMSVAKRVAEEFGCRLGEEVGYAIRFEDCTGPDTVIKYMTDGMLLREILIDENLSNYSVIMLDEAHERTIHTDVLFGLLKKLLKRRPDLGLIVTSATLDAEKFSGYFFDCNMFKIPGRSFPVEILYSKQPESDYLDAACSDSLD</sequence>
<accession>A0A8S9MBC6</accession>
<dbReference type="Gene3D" id="2.40.50.140">
    <property type="entry name" value="Nucleic acid-binding proteins"/>
    <property type="match status" value="1"/>
</dbReference>
<proteinExistence type="predicted"/>
<keyword evidence="3" id="KW-0508">mRNA splicing</keyword>
<evidence type="ECO:0000256" key="1">
    <source>
        <dbReference type="ARBA" id="ARBA00012552"/>
    </source>
</evidence>
<dbReference type="CDD" id="cd22157">
    <property type="entry name" value="F-box_AtFBW1-like"/>
    <property type="match status" value="1"/>
</dbReference>
<protein>
    <recommendedName>
        <fullName evidence="1">RNA helicase</fullName>
        <ecNumber evidence="1">3.6.4.13</ecNumber>
    </recommendedName>
</protein>
<dbReference type="SMART" id="SM00256">
    <property type="entry name" value="FBOX"/>
    <property type="match status" value="1"/>
</dbReference>
<evidence type="ECO:0000259" key="6">
    <source>
        <dbReference type="PROSITE" id="PS50126"/>
    </source>
</evidence>
<dbReference type="Pfam" id="PF00270">
    <property type="entry name" value="DEAD"/>
    <property type="match status" value="1"/>
</dbReference>
<reference evidence="8" key="1">
    <citation type="submission" date="2019-12" db="EMBL/GenBank/DDBJ databases">
        <title>Genome sequencing and annotation of Brassica cretica.</title>
        <authorList>
            <person name="Studholme D.J."/>
            <person name="Sarris P.F."/>
        </authorList>
    </citation>
    <scope>NUCLEOTIDE SEQUENCE</scope>
    <source>
        <strain evidence="8">PFS-102/07</strain>
        <tissue evidence="8">Leaf</tissue>
    </source>
</reference>
<dbReference type="Pfam" id="PF00646">
    <property type="entry name" value="F-box"/>
    <property type="match status" value="1"/>
</dbReference>
<dbReference type="AlphaFoldDB" id="A0A8S9MBC6"/>
<keyword evidence="2" id="KW-0378">Hydrolase</keyword>
<dbReference type="SUPFAM" id="SSF52540">
    <property type="entry name" value="P-loop containing nucleoside triphosphate hydrolases"/>
    <property type="match status" value="1"/>
</dbReference>
<dbReference type="GO" id="GO:0071013">
    <property type="term" value="C:catalytic step 2 spliceosome"/>
    <property type="evidence" value="ECO:0007669"/>
    <property type="project" value="TreeGrafter"/>
</dbReference>
<dbReference type="GO" id="GO:0005524">
    <property type="term" value="F:ATP binding"/>
    <property type="evidence" value="ECO:0007669"/>
    <property type="project" value="InterPro"/>
</dbReference>
<dbReference type="InterPro" id="IPR036047">
    <property type="entry name" value="F-box-like_dom_sf"/>
</dbReference>
<dbReference type="GO" id="GO:0016787">
    <property type="term" value="F:hydrolase activity"/>
    <property type="evidence" value="ECO:0007669"/>
    <property type="project" value="UniProtKB-KW"/>
</dbReference>
<feature type="compositionally biased region" description="Basic and acidic residues" evidence="5">
    <location>
        <begin position="96"/>
        <end position="114"/>
    </location>
</feature>
<feature type="domain" description="Helicase ATP-binding" evidence="7">
    <location>
        <begin position="726"/>
        <end position="889"/>
    </location>
</feature>
<evidence type="ECO:0000313" key="8">
    <source>
        <dbReference type="EMBL" id="KAF2615211.1"/>
    </source>
</evidence>
<dbReference type="InterPro" id="IPR003029">
    <property type="entry name" value="S1_domain"/>
</dbReference>
<comment type="catalytic activity">
    <reaction evidence="4">
        <text>ATP + H2O = ADP + phosphate + H(+)</text>
        <dbReference type="Rhea" id="RHEA:13065"/>
        <dbReference type="ChEBI" id="CHEBI:15377"/>
        <dbReference type="ChEBI" id="CHEBI:15378"/>
        <dbReference type="ChEBI" id="CHEBI:30616"/>
        <dbReference type="ChEBI" id="CHEBI:43474"/>
        <dbReference type="ChEBI" id="CHEBI:456216"/>
        <dbReference type="EC" id="3.6.4.13"/>
    </reaction>
</comment>
<dbReference type="SUPFAM" id="SSF50249">
    <property type="entry name" value="Nucleic acid-binding proteins"/>
    <property type="match status" value="1"/>
</dbReference>
<dbReference type="GO" id="GO:0000390">
    <property type="term" value="P:spliceosomal complex disassembly"/>
    <property type="evidence" value="ECO:0007669"/>
    <property type="project" value="TreeGrafter"/>
</dbReference>
<organism evidence="8">
    <name type="scientific">Brassica cretica</name>
    <name type="common">Mustard</name>
    <dbReference type="NCBI Taxonomy" id="69181"/>
    <lineage>
        <taxon>Eukaryota</taxon>
        <taxon>Viridiplantae</taxon>
        <taxon>Streptophyta</taxon>
        <taxon>Embryophyta</taxon>
        <taxon>Tracheophyta</taxon>
        <taxon>Spermatophyta</taxon>
        <taxon>Magnoliopsida</taxon>
        <taxon>eudicotyledons</taxon>
        <taxon>Gunneridae</taxon>
        <taxon>Pentapetalae</taxon>
        <taxon>rosids</taxon>
        <taxon>malvids</taxon>
        <taxon>Brassicales</taxon>
        <taxon>Brassicaceae</taxon>
        <taxon>Brassiceae</taxon>
        <taxon>Brassica</taxon>
    </lineage>
</organism>
<feature type="domain" description="S1 motif" evidence="6">
    <location>
        <begin position="146"/>
        <end position="180"/>
    </location>
</feature>
<feature type="region of interest" description="Disordered" evidence="5">
    <location>
        <begin position="429"/>
        <end position="486"/>
    </location>
</feature>
<dbReference type="InterPro" id="IPR027417">
    <property type="entry name" value="P-loop_NTPase"/>
</dbReference>
<dbReference type="GO" id="GO:0003723">
    <property type="term" value="F:RNA binding"/>
    <property type="evidence" value="ECO:0007669"/>
    <property type="project" value="TreeGrafter"/>
</dbReference>
<dbReference type="Pfam" id="PF00575">
    <property type="entry name" value="S1"/>
    <property type="match status" value="1"/>
</dbReference>
<dbReference type="FunFam" id="3.40.50.300:FF:000191">
    <property type="entry name" value="Pre-mRNA-splicing factor ATP-dependent RNA helicase"/>
    <property type="match status" value="1"/>
</dbReference>
<dbReference type="InterPro" id="IPR049588">
    <property type="entry name" value="DHX8_GH2-like"/>
</dbReference>
<feature type="compositionally biased region" description="Basic and acidic residues" evidence="5">
    <location>
        <begin position="429"/>
        <end position="465"/>
    </location>
</feature>
<dbReference type="InterPro" id="IPR014001">
    <property type="entry name" value="Helicase_ATP-bd"/>
</dbReference>
<dbReference type="SMART" id="SM00487">
    <property type="entry name" value="DEXDc"/>
    <property type="match status" value="1"/>
</dbReference>
<dbReference type="PANTHER" id="PTHR18934">
    <property type="entry name" value="ATP-DEPENDENT RNA HELICASE"/>
    <property type="match status" value="1"/>
</dbReference>
<dbReference type="InterPro" id="IPR001810">
    <property type="entry name" value="F-box_dom"/>
</dbReference>
<dbReference type="InterPro" id="IPR002464">
    <property type="entry name" value="DNA/RNA_helicase_DEAH_CS"/>
</dbReference>
<dbReference type="SUPFAM" id="SSF81383">
    <property type="entry name" value="F-box domain"/>
    <property type="match status" value="1"/>
</dbReference>
<dbReference type="InterPro" id="IPR012340">
    <property type="entry name" value="NA-bd_OB-fold"/>
</dbReference>
<dbReference type="EMBL" id="QGKY02000089">
    <property type="protein sequence ID" value="KAF2615211.1"/>
    <property type="molecule type" value="Genomic_DNA"/>
</dbReference>
<dbReference type="GO" id="GO:0003724">
    <property type="term" value="F:RNA helicase activity"/>
    <property type="evidence" value="ECO:0007669"/>
    <property type="project" value="UniProtKB-EC"/>
</dbReference>
<dbReference type="CDD" id="cd21691">
    <property type="entry name" value="GH2-like_DHX8"/>
    <property type="match status" value="1"/>
</dbReference>